<evidence type="ECO:0000313" key="2">
    <source>
        <dbReference type="Proteomes" id="UP001190700"/>
    </source>
</evidence>
<keyword evidence="2" id="KW-1185">Reference proteome</keyword>
<organism evidence="1 2">
    <name type="scientific">Cymbomonas tetramitiformis</name>
    <dbReference type="NCBI Taxonomy" id="36881"/>
    <lineage>
        <taxon>Eukaryota</taxon>
        <taxon>Viridiplantae</taxon>
        <taxon>Chlorophyta</taxon>
        <taxon>Pyramimonadophyceae</taxon>
        <taxon>Pyramimonadales</taxon>
        <taxon>Pyramimonadaceae</taxon>
        <taxon>Cymbomonas</taxon>
    </lineage>
</organism>
<dbReference type="EMBL" id="LGRX02006415">
    <property type="protein sequence ID" value="KAK3276714.1"/>
    <property type="molecule type" value="Genomic_DNA"/>
</dbReference>
<protein>
    <submittedName>
        <fullName evidence="1">Uncharacterized protein</fullName>
    </submittedName>
</protein>
<reference evidence="1 2" key="1">
    <citation type="journal article" date="2015" name="Genome Biol. Evol.">
        <title>Comparative Genomics of a Bacterivorous Green Alga Reveals Evolutionary Causalities and Consequences of Phago-Mixotrophic Mode of Nutrition.</title>
        <authorList>
            <person name="Burns J.A."/>
            <person name="Paasch A."/>
            <person name="Narechania A."/>
            <person name="Kim E."/>
        </authorList>
    </citation>
    <scope>NUCLEOTIDE SEQUENCE [LARGE SCALE GENOMIC DNA]</scope>
    <source>
        <strain evidence="1 2">PLY_AMNH</strain>
    </source>
</reference>
<comment type="caution">
    <text evidence="1">The sequence shown here is derived from an EMBL/GenBank/DDBJ whole genome shotgun (WGS) entry which is preliminary data.</text>
</comment>
<name>A0AAE0GEN4_9CHLO</name>
<sequence length="343" mass="38819">MRPSSFGALPGVVPAKGVLKSGYALGVGRPSVQLVSFAGAPRPSSRNIIQYCSCSSSLHPRRLWIETAGLKSSSLRGPAPASANPRDFYDFEDERSVKPTADKISEAEQSKIDITRRFKTRMWDEIAQAAMKEGHTKEDILARCEMLDTLLLDFTPNLDKLSPKKFVELAVDASAVGRRIAVLKSHFPGIDIPQLWLDRPSTFLESEKELDESALKLKDLLSKAKDINSIITVLPMMINIEYTVSILVTMKNRFPTVDPVEELEKDPDYILRSQANGQPLDPVFFDGESWSAPSFDRSSSNLNLEWQRNLRKKQKEEEEEFWRLERLKKEKKENDTKTSFLDK</sequence>
<accession>A0AAE0GEN4</accession>
<dbReference type="AlphaFoldDB" id="A0AAE0GEN4"/>
<evidence type="ECO:0000313" key="1">
    <source>
        <dbReference type="EMBL" id="KAK3276714.1"/>
    </source>
</evidence>
<proteinExistence type="predicted"/>
<dbReference type="Proteomes" id="UP001190700">
    <property type="component" value="Unassembled WGS sequence"/>
</dbReference>
<gene>
    <name evidence="1" type="ORF">CYMTET_15237</name>
</gene>